<dbReference type="GO" id="GO:0004497">
    <property type="term" value="F:monooxygenase activity"/>
    <property type="evidence" value="ECO:0007669"/>
    <property type="project" value="UniProtKB-KW"/>
</dbReference>
<keyword evidence="1" id="KW-0560">Oxidoreductase</keyword>
<dbReference type="OrthoDB" id="5287793at2"/>
<protein>
    <submittedName>
        <fullName evidence="5">FAD dependent oxidoreductase</fullName>
    </submittedName>
</protein>
<organism evidence="5 6">
    <name type="scientific">Pseudoalteromonas phenolica</name>
    <dbReference type="NCBI Taxonomy" id="161398"/>
    <lineage>
        <taxon>Bacteria</taxon>
        <taxon>Pseudomonadati</taxon>
        <taxon>Pseudomonadota</taxon>
        <taxon>Gammaproteobacteria</taxon>
        <taxon>Alteromonadales</taxon>
        <taxon>Pseudoalteromonadaceae</taxon>
        <taxon>Pseudoalteromonas</taxon>
    </lineage>
</organism>
<reference evidence="5 6" key="1">
    <citation type="submission" date="2015-11" db="EMBL/GenBank/DDBJ databases">
        <authorList>
            <person name="Zhang Y."/>
            <person name="Guo Z."/>
        </authorList>
    </citation>
    <scope>NUCLEOTIDE SEQUENCE [LARGE SCALE GENOMIC DNA]</scope>
    <source>
        <strain evidence="5 6">KCTC 12086</strain>
    </source>
</reference>
<dbReference type="Pfam" id="PF01494">
    <property type="entry name" value="FAD_binding_3"/>
    <property type="match status" value="1"/>
</dbReference>
<dbReference type="GO" id="GO:0071949">
    <property type="term" value="F:FAD binding"/>
    <property type="evidence" value="ECO:0007669"/>
    <property type="project" value="InterPro"/>
</dbReference>
<gene>
    <name evidence="5" type="ORF">PP2015_626</name>
</gene>
<name>A0A0S2JYC9_9GAMM</name>
<dbReference type="Gene3D" id="3.50.50.60">
    <property type="entry name" value="FAD/NAD(P)-binding domain"/>
    <property type="match status" value="1"/>
</dbReference>
<accession>A0A0S2JYC9</accession>
<evidence type="ECO:0000256" key="3">
    <source>
        <dbReference type="SAM" id="Phobius"/>
    </source>
</evidence>
<proteinExistence type="predicted"/>
<dbReference type="EMBL" id="CP013187">
    <property type="protein sequence ID" value="ALO41146.1"/>
    <property type="molecule type" value="Genomic_DNA"/>
</dbReference>
<dbReference type="AlphaFoldDB" id="A0A0S2JYC9"/>
<sequence>MKTINHIAVIGGGVSGLALAIFARKQGIKVTIFEKQSTFSTIGAGVTLWPNGSFVLEKLCGLSKFTKYAGKPSLIRQLDGHDKVVSEFDISKLNSLCGLPTFSILRRDLIYVLVQELKALKARVYFGRKVGIDDVLKLQDQFDLVVGCEGRMSSPVREVLYQRTVTPKYQGFINIIGISQCRLSQGHDIIQDYRSCNNRFGIVPINKQLCYWAAAWPCEMDRARAESSWQKEMHQRFNQWPKNVQQALNYSEAGSVKHIFVHDMDSQPFWHYKNLIMIGDAAHAALPTSGQGACQALEDAWHLSQVLKSDKALDEVLKDFYNLRISKVSHAQNIGKQVARQIFFNKESVKSSGIGVSATQLSELYMQGLG</sequence>
<evidence type="ECO:0000313" key="5">
    <source>
        <dbReference type="EMBL" id="ALO41146.1"/>
    </source>
</evidence>
<keyword evidence="3" id="KW-0472">Membrane</keyword>
<dbReference type="STRING" id="161398.PP2015_626"/>
<dbReference type="PATRIC" id="fig|161398.10.peg.637"/>
<dbReference type="PRINTS" id="PR00420">
    <property type="entry name" value="RNGMNOXGNASE"/>
</dbReference>
<feature type="transmembrane region" description="Helical" evidence="3">
    <location>
        <begin position="6"/>
        <end position="23"/>
    </location>
</feature>
<keyword evidence="3" id="KW-0812">Transmembrane</keyword>
<keyword evidence="2" id="KW-0503">Monooxygenase</keyword>
<feature type="domain" description="FAD-binding" evidence="4">
    <location>
        <begin position="7"/>
        <end position="307"/>
    </location>
</feature>
<dbReference type="InterPro" id="IPR050493">
    <property type="entry name" value="FAD-dep_Monooxygenase_BioMet"/>
</dbReference>
<evidence type="ECO:0000256" key="1">
    <source>
        <dbReference type="ARBA" id="ARBA00023002"/>
    </source>
</evidence>
<dbReference type="SUPFAM" id="SSF51905">
    <property type="entry name" value="FAD/NAD(P)-binding domain"/>
    <property type="match status" value="1"/>
</dbReference>
<dbReference type="Proteomes" id="UP000061457">
    <property type="component" value="Chromosome I"/>
</dbReference>
<dbReference type="RefSeq" id="WP_058028907.1">
    <property type="nucleotide sequence ID" value="NZ_CP013187.1"/>
</dbReference>
<dbReference type="InterPro" id="IPR036188">
    <property type="entry name" value="FAD/NAD-bd_sf"/>
</dbReference>
<dbReference type="PANTHER" id="PTHR13789">
    <property type="entry name" value="MONOOXYGENASE"/>
    <property type="match status" value="1"/>
</dbReference>
<evidence type="ECO:0000313" key="6">
    <source>
        <dbReference type="Proteomes" id="UP000061457"/>
    </source>
</evidence>
<dbReference type="InterPro" id="IPR002938">
    <property type="entry name" value="FAD-bd"/>
</dbReference>
<evidence type="ECO:0000256" key="2">
    <source>
        <dbReference type="ARBA" id="ARBA00023033"/>
    </source>
</evidence>
<keyword evidence="6" id="KW-1185">Reference proteome</keyword>
<keyword evidence="3" id="KW-1133">Transmembrane helix</keyword>
<dbReference type="KEGG" id="pphe:PP2015_626"/>
<evidence type="ECO:0000259" key="4">
    <source>
        <dbReference type="Pfam" id="PF01494"/>
    </source>
</evidence>
<dbReference type="PANTHER" id="PTHR13789:SF309">
    <property type="entry name" value="PUTATIVE (AFU_ORTHOLOGUE AFUA_6G14510)-RELATED"/>
    <property type="match status" value="1"/>
</dbReference>